<dbReference type="STRING" id="1001994.MY1_0594"/>
<keyword evidence="2" id="KW-1185">Reference proteome</keyword>
<evidence type="ECO:0000313" key="1">
    <source>
        <dbReference type="EMBL" id="EGP93359.1"/>
    </source>
</evidence>
<dbReference type="Pfam" id="PF24684">
    <property type="entry name" value="Vgb_lyase"/>
    <property type="match status" value="1"/>
</dbReference>
<accession>F9CVQ7</accession>
<dbReference type="SUPFAM" id="SSF63829">
    <property type="entry name" value="Calcium-dependent phosphotriesterase"/>
    <property type="match status" value="1"/>
</dbReference>
<name>F9CVQ7_9ARCH</name>
<gene>
    <name evidence="1" type="ORF">MY1_0594</name>
</gene>
<dbReference type="InterPro" id="IPR051344">
    <property type="entry name" value="Vgb"/>
</dbReference>
<organism evidence="1 2">
    <name type="scientific">Nitrosarchaeum koreense MY1</name>
    <dbReference type="NCBI Taxonomy" id="1001994"/>
    <lineage>
        <taxon>Archaea</taxon>
        <taxon>Nitrososphaerota</taxon>
        <taxon>Nitrososphaeria</taxon>
        <taxon>Nitrosopumilales</taxon>
        <taxon>Nitrosopumilaceae</taxon>
        <taxon>Nitrosarchaeum</taxon>
    </lineage>
</organism>
<dbReference type="Gene3D" id="2.130.10.10">
    <property type="entry name" value="YVTN repeat-like/Quinoprotein amine dehydrogenase"/>
    <property type="match status" value="2"/>
</dbReference>
<keyword evidence="1" id="KW-0456">Lyase</keyword>
<dbReference type="PANTHER" id="PTHR40274:SF3">
    <property type="entry name" value="VIRGINIAMYCIN B LYASE"/>
    <property type="match status" value="1"/>
</dbReference>
<dbReference type="Proteomes" id="UP000004440">
    <property type="component" value="Unassembled WGS sequence"/>
</dbReference>
<dbReference type="AlphaFoldDB" id="F9CVQ7"/>
<dbReference type="EMBL" id="AFPU01000001">
    <property type="protein sequence ID" value="EGP93359.1"/>
    <property type="molecule type" value="Genomic_DNA"/>
</dbReference>
<dbReference type="InterPro" id="IPR015943">
    <property type="entry name" value="WD40/YVTN_repeat-like_dom_sf"/>
</dbReference>
<dbReference type="GO" id="GO:0016829">
    <property type="term" value="F:lyase activity"/>
    <property type="evidence" value="ECO:0007669"/>
    <property type="project" value="UniProtKB-KW"/>
</dbReference>
<sequence length="456" mass="51426">MQHCGSSDAKTNQYIKEFEIPTPCSQPLSIISDAEGKIWFTQTNTGKVAKFDPESKLFTEYYNDQWSLNSASMMWGIAYTEDNEIWFTDEKNESLWKFSISEEKYSKFQIPAKTKKSFPQKIGLYNDNFVINDFTGSQIVILNHEKLDEGKFTNATISIPEGFFTSQAVIDDKGNIWFVMWKYQKEVILVKTNSITQEVEQHTLPDSIQAPNGVSVGSLGNIWIADTAGSSFYKFSPDTKKVLEYTTSKPSISTYGNASGLIKTPITRPYWNAFDSEGNLWFNQQTGNRLAVFNPNSESLIEYDIPSKNPTWSDCGDLTDCGISQSFGFTFKDKQVWFTEWVENNIGVLDTSVKIPISLETEKGEIVIKQGEQQEILVTVTPQTSQSMNVVLFGNSNSELIKINTKLEPTHISEQAMQIPVTIFVDENAHQGIYKILLGTQIPDVSVSTYVTIKVI</sequence>
<dbReference type="PATRIC" id="fig|1001994.6.peg.575"/>
<reference evidence="1 2" key="1">
    <citation type="journal article" date="2011" name="J. Bacteriol.">
        <title>Genome Sequence of an Ammonia-Oxidizing Soil Archaeon, "Candidatus Nitrosoarchaeum koreensis" MY1.</title>
        <authorList>
            <person name="Kim B.K."/>
            <person name="Jung M.Y."/>
            <person name="Yu D.S."/>
            <person name="Park S.J."/>
            <person name="Oh T.K."/>
            <person name="Rhee S.K."/>
            <person name="Kim J.F."/>
        </authorList>
    </citation>
    <scope>NUCLEOTIDE SEQUENCE [LARGE SCALE GENOMIC DNA]</scope>
    <source>
        <strain evidence="1 2">MY1</strain>
    </source>
</reference>
<protein>
    <submittedName>
        <fullName evidence="1">Streptogramin lyase</fullName>
    </submittedName>
</protein>
<proteinExistence type="predicted"/>
<comment type="caution">
    <text evidence="1">The sequence shown here is derived from an EMBL/GenBank/DDBJ whole genome shotgun (WGS) entry which is preliminary data.</text>
</comment>
<dbReference type="PANTHER" id="PTHR40274">
    <property type="entry name" value="VIRGINIAMYCIN B LYASE"/>
    <property type="match status" value="1"/>
</dbReference>
<evidence type="ECO:0000313" key="2">
    <source>
        <dbReference type="Proteomes" id="UP000004440"/>
    </source>
</evidence>